<gene>
    <name evidence="1" type="ORF">CUZ56_02594</name>
</gene>
<dbReference type="Proteomes" id="UP000286947">
    <property type="component" value="Unassembled WGS sequence"/>
</dbReference>
<dbReference type="GO" id="GO:0016491">
    <property type="term" value="F:oxidoreductase activity"/>
    <property type="evidence" value="ECO:0007669"/>
    <property type="project" value="TreeGrafter"/>
</dbReference>
<dbReference type="InterPro" id="IPR004155">
    <property type="entry name" value="PBS_lyase_HEAT"/>
</dbReference>
<dbReference type="Gene3D" id="1.25.10.10">
    <property type="entry name" value="Leucine-rich Repeat Variant"/>
    <property type="match status" value="1"/>
</dbReference>
<dbReference type="PANTHER" id="PTHR12697:SF5">
    <property type="entry name" value="DEOXYHYPUSINE HYDROXYLASE"/>
    <property type="match status" value="1"/>
</dbReference>
<dbReference type="EMBL" id="PQSP01000009">
    <property type="protein sequence ID" value="RUS65749.1"/>
    <property type="molecule type" value="Genomic_DNA"/>
</dbReference>
<comment type="caution">
    <text evidence="1">The sequence shown here is derived from an EMBL/GenBank/DDBJ whole genome shotgun (WGS) entry which is preliminary data.</text>
</comment>
<organism evidence="1 2">
    <name type="scientific">Saezia sanguinis</name>
    <dbReference type="NCBI Taxonomy" id="1965230"/>
    <lineage>
        <taxon>Bacteria</taxon>
        <taxon>Pseudomonadati</taxon>
        <taxon>Pseudomonadota</taxon>
        <taxon>Betaproteobacteria</taxon>
        <taxon>Burkholderiales</taxon>
        <taxon>Saeziaceae</taxon>
        <taxon>Saezia</taxon>
    </lineage>
</organism>
<reference evidence="1 2" key="1">
    <citation type="submission" date="2018-01" db="EMBL/GenBank/DDBJ databases">
        <title>Saezia sanguinis gen. nov., sp. nov., in the order Burkholderiales isolated from human blood.</title>
        <authorList>
            <person name="Medina-Pascual M.J."/>
            <person name="Valdezate S."/>
            <person name="Monzon S."/>
            <person name="Cuesta I."/>
            <person name="Carrasco G."/>
            <person name="Villalon P."/>
            <person name="Saez-Nieto J.A."/>
        </authorList>
    </citation>
    <scope>NUCLEOTIDE SEQUENCE [LARGE SCALE GENOMIC DNA]</scope>
    <source>
        <strain evidence="1 2">CNM695-12</strain>
    </source>
</reference>
<dbReference type="Pfam" id="PF13646">
    <property type="entry name" value="HEAT_2"/>
    <property type="match status" value="2"/>
</dbReference>
<dbReference type="SMART" id="SM00567">
    <property type="entry name" value="EZ_HEAT"/>
    <property type="match status" value="3"/>
</dbReference>
<protein>
    <submittedName>
        <fullName evidence="1">Uncharacterized protein</fullName>
    </submittedName>
</protein>
<accession>A0A433SAM7</accession>
<dbReference type="RefSeq" id="WP_126980767.1">
    <property type="nucleotide sequence ID" value="NZ_PQSP01000009.1"/>
</dbReference>
<dbReference type="OrthoDB" id="8613467at2"/>
<dbReference type="AlphaFoldDB" id="A0A433SAM7"/>
<dbReference type="InterPro" id="IPR011989">
    <property type="entry name" value="ARM-like"/>
</dbReference>
<dbReference type="PANTHER" id="PTHR12697">
    <property type="entry name" value="PBS LYASE HEAT-LIKE PROTEIN"/>
    <property type="match status" value="1"/>
</dbReference>
<proteinExistence type="predicted"/>
<evidence type="ECO:0000313" key="1">
    <source>
        <dbReference type="EMBL" id="RUS65749.1"/>
    </source>
</evidence>
<dbReference type="InterPro" id="IPR016024">
    <property type="entry name" value="ARM-type_fold"/>
</dbReference>
<sequence length="322" mass="36209">MPKALSKEQLRMHRNDYMRRYFSQCTVTQLMDEVNRIALDSREFDEDELYAAAAELQTRGGKEAVEFALEASQGKKRQRDISAYILGQIKLPTPALRKKTLACLTDMALNDRAALVRSGALSALGHFDFGKKPQYTQELLDAISHAVQSPEFDLRFSAIFALMNIRHPETQALLLKLLRDKDKSIRDWAAFAVHCHGDESADIYTPAIRNALVKLLNDKDEMVRAEAIYALAQAKDLRVIPALKKALRSLDALDICIEAAGTLGRAELLPALERLQKKCDQYAKKNKMTKQETSDEDNDDPLFQAIAAIRVAQQHQENQPAA</sequence>
<evidence type="ECO:0000313" key="2">
    <source>
        <dbReference type="Proteomes" id="UP000286947"/>
    </source>
</evidence>
<dbReference type="SUPFAM" id="SSF48371">
    <property type="entry name" value="ARM repeat"/>
    <property type="match status" value="1"/>
</dbReference>
<keyword evidence="2" id="KW-1185">Reference proteome</keyword>
<name>A0A433SAM7_9BURK</name>